<organism evidence="2 3">
    <name type="scientific">Mesorhizobium sangaii</name>
    <dbReference type="NCBI Taxonomy" id="505389"/>
    <lineage>
        <taxon>Bacteria</taxon>
        <taxon>Pseudomonadati</taxon>
        <taxon>Pseudomonadota</taxon>
        <taxon>Alphaproteobacteria</taxon>
        <taxon>Hyphomicrobiales</taxon>
        <taxon>Phyllobacteriaceae</taxon>
        <taxon>Mesorhizobium</taxon>
    </lineage>
</organism>
<evidence type="ECO:0000313" key="3">
    <source>
        <dbReference type="Proteomes" id="UP000556329"/>
    </source>
</evidence>
<name>A0A841NWS3_9HYPH</name>
<protein>
    <recommendedName>
        <fullName evidence="1">N,N-dimethylformamidase beta subunit-like C-terminal domain-containing protein</fullName>
    </recommendedName>
</protein>
<dbReference type="EMBL" id="JACHEF010000001">
    <property type="protein sequence ID" value="MBB6407487.1"/>
    <property type="molecule type" value="Genomic_DNA"/>
</dbReference>
<comment type="caution">
    <text evidence="2">The sequence shown here is derived from an EMBL/GenBank/DDBJ whole genome shotgun (WGS) entry which is preliminary data.</text>
</comment>
<evidence type="ECO:0000259" key="1">
    <source>
        <dbReference type="Pfam" id="PF20254"/>
    </source>
</evidence>
<keyword evidence="3" id="KW-1185">Reference proteome</keyword>
<dbReference type="InterPro" id="IPR046540">
    <property type="entry name" value="DMFA2_C"/>
</dbReference>
<proteinExistence type="predicted"/>
<accession>A0A841NWS3</accession>
<dbReference type="Proteomes" id="UP000556329">
    <property type="component" value="Unassembled WGS sequence"/>
</dbReference>
<dbReference type="Pfam" id="PF20254">
    <property type="entry name" value="DMFA2_C"/>
    <property type="match status" value="1"/>
</dbReference>
<evidence type="ECO:0000313" key="2">
    <source>
        <dbReference type="EMBL" id="MBB6407487.1"/>
    </source>
</evidence>
<sequence length="569" mass="63256">MTLDRQIAEMAPLKLQGFMINLPTEFPDFGLTPEQRRHAVRGHYYEWPGMDGERGEIWCYSDRFSYRAGDTLALHVSSTAPAFNMAIVRDGGSETKVFEKSGIAARWQDSPDQCSAEGCGWEASFELRVGADWPSGAYRLTLEADGRDGKPIHCHHLFIVSPQPGKKPGRVLHVAATGTWLAYNTWGGSNHYQGITGPDRNQYSPIVSTQRPWCRGFVVLPKDAPRVPLEVAVPPKTVPRYPHMEWALATGHSKKYASSGWASYDSHFFRFAERAGYGVDLASQHDLHVSPEILDGYDCAVFVGHDEYWTWDMRDAVDAYVERGGHAARFAGNFMWQTRLEDEGRRQVCYKYRARAEDPAYLRDGDVTRATNSWEAPEIGRPGSATFGLNATRGVYAGWGGCAPRGVRGFPVYRPEHWAFAGTGIYYGDLLGADSHVYGYEVDGLDFEIRGGLPYPTAASGAPDGLQVLAVGMASQVEESADIPIEDQFLTDEDGRFTAETLFGEASDANLEKVKRGNGMIVNFPRGKGEVFHAGSCEWVAGLLRQDPMVERVTRNVLDRYLGRNKRVE</sequence>
<reference evidence="2 3" key="1">
    <citation type="submission" date="2020-08" db="EMBL/GenBank/DDBJ databases">
        <title>Genomic Encyclopedia of Type Strains, Phase IV (KMG-IV): sequencing the most valuable type-strain genomes for metagenomic binning, comparative biology and taxonomic classification.</title>
        <authorList>
            <person name="Goeker M."/>
        </authorList>
    </citation>
    <scope>NUCLEOTIDE SEQUENCE [LARGE SCALE GENOMIC DNA]</scope>
    <source>
        <strain evidence="2 3">DSM 100039</strain>
    </source>
</reference>
<feature type="domain" description="N,N-dimethylformamidase beta subunit-like C-terminal" evidence="1">
    <location>
        <begin position="115"/>
        <end position="544"/>
    </location>
</feature>
<gene>
    <name evidence="2" type="ORF">HNQ71_000131</name>
</gene>
<dbReference type="AlphaFoldDB" id="A0A841NWS3"/>